<dbReference type="Proteomes" id="UP000004509">
    <property type="component" value="Unassembled WGS sequence"/>
</dbReference>
<dbReference type="PANTHER" id="PTHR11203:SF37">
    <property type="entry name" value="INTEGRATOR COMPLEX SUBUNIT 11"/>
    <property type="match status" value="1"/>
</dbReference>
<sequence length="692" mass="80556">MNNTKKENKLRIAFMGAINCVSGSCTLLEYSNSEKDICNYYLVDCGEYQEINHNYIDNKKRVLSLAKKIRAVFLTHAHADHIGLLPDLIDNGFSGRIYCTRATMDLTKIMLEDALHIKKQENKDIKQFINQMNFEPIDERPGFLFGNAKKPISIDDGLCMYPLRTGHILGSCSFTFTWIKENSKPVENNKYDHWEAICFSGDVGPCDELSVKNGDAQSILLKDFSTPYYSESNRYIVLESTYGNRVRNKKNLFLKKIYKLWRIIHITKEKEGKVLIPAFVLNRMQEILTDLYYIKNQPMQFTRESFIEEDVMEEEWLSYFNLVEENITFSEQNQEFKEVLYLREFPPPDRIKNYIKYIDDTPFRNIPEHAQIGIINVLNGLYKRFHSGMDINYGYYSSLTDEVNEIYQKNLFSCAMNKNKEIKYHYISPQFFKAFLPQITEAEEKLEEGKKIISDILSNEYSCSRVSSIRSDEKFDAFFYYNDICLFSNNFLNSENINKLVEFLKDEKNTLVLTGYQGEGTNGALLKKLGQGVYTEQDLFNIKLNDTEMRLYEVKCKIEDMSAFYSGHADQEQLVEYVHGFNNTRGIHNIFPTTVFLNHGTQIQREALKQAIEEKNNASHKIKTVLPESFKWINLNTGEYEESVDIEIENTHQGNFHKSKITVKDTIDILYPETLDPQLLVKIITAVNDILD</sequence>
<reference evidence="2 3" key="1">
    <citation type="submission" date="2009-07" db="EMBL/GenBank/DDBJ databases">
        <authorList>
            <person name="Madupu R."/>
            <person name="Sebastian Y."/>
            <person name="Durkin A.S."/>
            <person name="Torralba M."/>
            <person name="Methe B."/>
            <person name="Sutton G.G."/>
            <person name="Strausberg R.L."/>
            <person name="Nelson K.E."/>
        </authorList>
    </citation>
    <scope>NUCLEOTIDE SEQUENCE [LARGE SCALE GENOMIC DNA]</scope>
    <source>
        <strain evidence="2 3">ATCC 35580</strain>
    </source>
</reference>
<dbReference type="Gene3D" id="3.40.50.10890">
    <property type="match status" value="1"/>
</dbReference>
<dbReference type="OrthoDB" id="9803916at2"/>
<dbReference type="eggNOG" id="COG1236">
    <property type="taxonomic scope" value="Bacteria"/>
</dbReference>
<dbReference type="STRING" id="596324.TREVI0001_2465"/>
<dbReference type="PROSITE" id="PS51257">
    <property type="entry name" value="PROKAR_LIPOPROTEIN"/>
    <property type="match status" value="1"/>
</dbReference>
<evidence type="ECO:0000313" key="2">
    <source>
        <dbReference type="EMBL" id="EEV19536.1"/>
    </source>
</evidence>
<dbReference type="SMART" id="SM00849">
    <property type="entry name" value="Lactamase_B"/>
    <property type="match status" value="1"/>
</dbReference>
<dbReference type="SUPFAM" id="SSF56281">
    <property type="entry name" value="Metallo-hydrolase/oxidoreductase"/>
    <property type="match status" value="2"/>
</dbReference>
<evidence type="ECO:0000259" key="1">
    <source>
        <dbReference type="SMART" id="SM00849"/>
    </source>
</evidence>
<dbReference type="InterPro" id="IPR050698">
    <property type="entry name" value="MBL"/>
</dbReference>
<organism evidence="2 3">
    <name type="scientific">Treponema vincentii ATCC 35580</name>
    <dbReference type="NCBI Taxonomy" id="596324"/>
    <lineage>
        <taxon>Bacteria</taxon>
        <taxon>Pseudomonadati</taxon>
        <taxon>Spirochaetota</taxon>
        <taxon>Spirochaetia</taxon>
        <taxon>Spirochaetales</taxon>
        <taxon>Treponemataceae</taxon>
        <taxon>Treponema</taxon>
    </lineage>
</organism>
<dbReference type="Pfam" id="PF07521">
    <property type="entry name" value="RMMBL"/>
    <property type="match status" value="1"/>
</dbReference>
<dbReference type="Gene3D" id="3.60.15.10">
    <property type="entry name" value="Ribonuclease Z/Hydroxyacylglutathione hydrolase-like"/>
    <property type="match status" value="1"/>
</dbReference>
<feature type="domain" description="Metallo-beta-lactamase" evidence="1">
    <location>
        <begin position="22"/>
        <end position="232"/>
    </location>
</feature>
<dbReference type="InterPro" id="IPR001279">
    <property type="entry name" value="Metallo-B-lactamas"/>
</dbReference>
<dbReference type="eggNOG" id="COG1782">
    <property type="taxonomic scope" value="Bacteria"/>
</dbReference>
<dbReference type="Pfam" id="PF00753">
    <property type="entry name" value="Lactamase_B"/>
    <property type="match status" value="1"/>
</dbReference>
<dbReference type="GO" id="GO:0004521">
    <property type="term" value="F:RNA endonuclease activity"/>
    <property type="evidence" value="ECO:0007669"/>
    <property type="project" value="TreeGrafter"/>
</dbReference>
<dbReference type="AlphaFoldDB" id="C8PSS5"/>
<dbReference type="InterPro" id="IPR011108">
    <property type="entry name" value="RMMBL"/>
</dbReference>
<proteinExistence type="predicted"/>
<gene>
    <name evidence="2" type="ORF">TREVI0001_2465</name>
</gene>
<evidence type="ECO:0000313" key="3">
    <source>
        <dbReference type="Proteomes" id="UP000004509"/>
    </source>
</evidence>
<protein>
    <submittedName>
        <fullName evidence="2">Metallo-beta-lactamase domain protein</fullName>
    </submittedName>
</protein>
<accession>C8PSS5</accession>
<dbReference type="PANTHER" id="PTHR11203">
    <property type="entry name" value="CLEAVAGE AND POLYADENYLATION SPECIFICITY FACTOR FAMILY MEMBER"/>
    <property type="match status" value="1"/>
</dbReference>
<dbReference type="InterPro" id="IPR036866">
    <property type="entry name" value="RibonucZ/Hydroxyglut_hydro"/>
</dbReference>
<dbReference type="RefSeq" id="WP_006189651.1">
    <property type="nucleotide sequence ID" value="NZ_ACYH01000054.1"/>
</dbReference>
<name>C8PSS5_9SPIR</name>
<comment type="caution">
    <text evidence="2">The sequence shown here is derived from an EMBL/GenBank/DDBJ whole genome shotgun (WGS) entry which is preliminary data.</text>
</comment>
<dbReference type="EMBL" id="ACYH01000054">
    <property type="protein sequence ID" value="EEV19536.1"/>
    <property type="molecule type" value="Genomic_DNA"/>
</dbReference>